<evidence type="ECO:0000313" key="3">
    <source>
        <dbReference type="Proteomes" id="UP000289340"/>
    </source>
</evidence>
<keyword evidence="1" id="KW-1133">Transmembrane helix</keyword>
<comment type="caution">
    <text evidence="2">The sequence shown here is derived from an EMBL/GenBank/DDBJ whole genome shotgun (WGS) entry which is preliminary data.</text>
</comment>
<dbReference type="AlphaFoldDB" id="A0A445M7R4"/>
<name>A0A445M7R4_GLYSO</name>
<evidence type="ECO:0000256" key="1">
    <source>
        <dbReference type="SAM" id="Phobius"/>
    </source>
</evidence>
<keyword evidence="1" id="KW-0812">Transmembrane</keyword>
<gene>
    <name evidence="2" type="ORF">D0Y65_002447</name>
</gene>
<keyword evidence="1" id="KW-0472">Membrane</keyword>
<feature type="transmembrane region" description="Helical" evidence="1">
    <location>
        <begin position="30"/>
        <end position="53"/>
    </location>
</feature>
<reference evidence="2 3" key="1">
    <citation type="submission" date="2018-09" db="EMBL/GenBank/DDBJ databases">
        <title>A high-quality reference genome of wild soybean provides a powerful tool to mine soybean genomes.</title>
        <authorList>
            <person name="Xie M."/>
            <person name="Chung C.Y.L."/>
            <person name="Li M.-W."/>
            <person name="Wong F.-L."/>
            <person name="Chan T.-F."/>
            <person name="Lam H.-M."/>
        </authorList>
    </citation>
    <scope>NUCLEOTIDE SEQUENCE [LARGE SCALE GENOMIC DNA]</scope>
    <source>
        <strain evidence="3">cv. W05</strain>
        <tissue evidence="2">Hypocotyl of etiolated seedlings</tissue>
    </source>
</reference>
<evidence type="ECO:0000313" key="2">
    <source>
        <dbReference type="EMBL" id="RZC31593.1"/>
    </source>
</evidence>
<sequence>MLICLRGKFKTEHYSAEGCCEIKQYFSLHFVYFLHILLVLTLMAFTLNLFAIYCSTNALGFTPKFLGCVKLYT</sequence>
<organism evidence="2 3">
    <name type="scientific">Glycine soja</name>
    <name type="common">Wild soybean</name>
    <dbReference type="NCBI Taxonomy" id="3848"/>
    <lineage>
        <taxon>Eukaryota</taxon>
        <taxon>Viridiplantae</taxon>
        <taxon>Streptophyta</taxon>
        <taxon>Embryophyta</taxon>
        <taxon>Tracheophyta</taxon>
        <taxon>Spermatophyta</taxon>
        <taxon>Magnoliopsida</taxon>
        <taxon>eudicotyledons</taxon>
        <taxon>Gunneridae</taxon>
        <taxon>Pentapetalae</taxon>
        <taxon>rosids</taxon>
        <taxon>fabids</taxon>
        <taxon>Fabales</taxon>
        <taxon>Fabaceae</taxon>
        <taxon>Papilionoideae</taxon>
        <taxon>50 kb inversion clade</taxon>
        <taxon>NPAAA clade</taxon>
        <taxon>indigoferoid/millettioid clade</taxon>
        <taxon>Phaseoleae</taxon>
        <taxon>Glycine</taxon>
        <taxon>Glycine subgen. Soja</taxon>
    </lineage>
</organism>
<protein>
    <submittedName>
        <fullName evidence="2">Uncharacterized protein</fullName>
    </submittedName>
</protein>
<dbReference type="Proteomes" id="UP000289340">
    <property type="component" value="Chromosome 1"/>
</dbReference>
<accession>A0A445M7R4</accession>
<proteinExistence type="predicted"/>
<keyword evidence="3" id="KW-1185">Reference proteome</keyword>
<dbReference type="EMBL" id="QZWG01000001">
    <property type="protein sequence ID" value="RZC31593.1"/>
    <property type="molecule type" value="Genomic_DNA"/>
</dbReference>